<evidence type="ECO:0000256" key="2">
    <source>
        <dbReference type="ARBA" id="ARBA00022748"/>
    </source>
</evidence>
<sequence>MKIRILIFLQFLYFPLFAQEGNIYQYLKQKWSKEFSSAKDITTTYHDNIKRMDKKNIPLAIQNNCFMILKSGEYITQNKGEKEDIKSLLRQIPTIELNDPTVAAFLQQNSPGQWTDYYYMIQALKKGETFDAARDGISISTQFFARPLNHNDYTKLKDIFSSNNKLLHDTYLEKMKFLFQTNGCPEEIAELRPTIESHVEDSPLKQEILKLYTQYEPLSKGQSAPLSSMKDTNGKNYSFADFRGKVIIVDVWATWCCSCIEKMPKFMQLKDEFKQYKDILFLTISIDRKSDQDKWLKAIKENNMTGMLNLISAPSANSHFETEYQINGVPRYFIIDKEGKIVTVFAPGPGKEMKALIQNTLKQ</sequence>
<reference evidence="6 7" key="1">
    <citation type="submission" date="2021-02" db="EMBL/GenBank/DDBJ databases">
        <title>FDA dAtabase for Regulatory Grade micrObial Sequences (FDA-ARGOS): Supporting development and validation of Infectious Disease Dx tests.</title>
        <authorList>
            <person name="Carlson P."/>
            <person name="Fischbach M."/>
            <person name="Hastie J."/>
            <person name="Bilen M."/>
            <person name="Cheng A."/>
            <person name="Tallon L."/>
            <person name="Sadzewicz L."/>
            <person name="Zhao X."/>
            <person name="Boylan J."/>
            <person name="Ott S."/>
            <person name="Bowen H."/>
            <person name="Vavikolanu K."/>
            <person name="Mehta A."/>
            <person name="Aluvathingal J."/>
            <person name="Nadendla S."/>
            <person name="Yan Y."/>
            <person name="Sichtig H."/>
        </authorList>
    </citation>
    <scope>NUCLEOTIDE SEQUENCE [LARGE SCALE GENOMIC DNA]</scope>
    <source>
        <strain evidence="6 7">FDAARGOS_1229</strain>
    </source>
</reference>
<dbReference type="GeneID" id="93096195"/>
<keyword evidence="3" id="KW-1015">Disulfide bond</keyword>
<dbReference type="PANTHER" id="PTHR42852">
    <property type="entry name" value="THIOL:DISULFIDE INTERCHANGE PROTEIN DSBE"/>
    <property type="match status" value="1"/>
</dbReference>
<dbReference type="PROSITE" id="PS51352">
    <property type="entry name" value="THIOREDOXIN_2"/>
    <property type="match status" value="1"/>
</dbReference>
<name>A0ABX7H9Y8_9BACT</name>
<keyword evidence="7" id="KW-1185">Reference proteome</keyword>
<keyword evidence="4" id="KW-0676">Redox-active center</keyword>
<dbReference type="PANTHER" id="PTHR42852:SF6">
    <property type="entry name" value="THIOL:DISULFIDE INTERCHANGE PROTEIN DSBE"/>
    <property type="match status" value="1"/>
</dbReference>
<dbReference type="InterPro" id="IPR013766">
    <property type="entry name" value="Thioredoxin_domain"/>
</dbReference>
<dbReference type="InterPro" id="IPR013740">
    <property type="entry name" value="Redoxin"/>
</dbReference>
<gene>
    <name evidence="6" type="ORF">I6J59_04830</name>
</gene>
<dbReference type="CDD" id="cd02966">
    <property type="entry name" value="TlpA_like_family"/>
    <property type="match status" value="1"/>
</dbReference>
<dbReference type="Pfam" id="PF08534">
    <property type="entry name" value="Redoxin"/>
    <property type="match status" value="1"/>
</dbReference>
<evidence type="ECO:0000256" key="1">
    <source>
        <dbReference type="ARBA" id="ARBA00004196"/>
    </source>
</evidence>
<evidence type="ECO:0000313" key="7">
    <source>
        <dbReference type="Proteomes" id="UP000654720"/>
    </source>
</evidence>
<protein>
    <submittedName>
        <fullName evidence="6">TlpA family protein disulfide reductase</fullName>
    </submittedName>
</protein>
<dbReference type="EMBL" id="CP069450">
    <property type="protein sequence ID" value="QRO50958.1"/>
    <property type="molecule type" value="Genomic_DNA"/>
</dbReference>
<evidence type="ECO:0000256" key="3">
    <source>
        <dbReference type="ARBA" id="ARBA00023157"/>
    </source>
</evidence>
<dbReference type="Gene3D" id="3.40.30.10">
    <property type="entry name" value="Glutaredoxin"/>
    <property type="match status" value="1"/>
</dbReference>
<comment type="subcellular location">
    <subcellularLocation>
        <location evidence="1">Cell envelope</location>
    </subcellularLocation>
</comment>
<dbReference type="InterPro" id="IPR050553">
    <property type="entry name" value="Thioredoxin_ResA/DsbE_sf"/>
</dbReference>
<proteinExistence type="predicted"/>
<feature type="domain" description="Thioredoxin" evidence="5">
    <location>
        <begin position="218"/>
        <end position="363"/>
    </location>
</feature>
<dbReference type="InterPro" id="IPR036249">
    <property type="entry name" value="Thioredoxin-like_sf"/>
</dbReference>
<accession>A0ABX7H9Y8</accession>
<dbReference type="SUPFAM" id="SSF52833">
    <property type="entry name" value="Thioredoxin-like"/>
    <property type="match status" value="1"/>
</dbReference>
<dbReference type="RefSeq" id="WP_027200307.1">
    <property type="nucleotide sequence ID" value="NZ_CAJKXH010000004.1"/>
</dbReference>
<evidence type="ECO:0000256" key="4">
    <source>
        <dbReference type="ARBA" id="ARBA00023284"/>
    </source>
</evidence>
<organism evidence="6 7">
    <name type="scientific">Butyricimonas virosa</name>
    <dbReference type="NCBI Taxonomy" id="544645"/>
    <lineage>
        <taxon>Bacteria</taxon>
        <taxon>Pseudomonadati</taxon>
        <taxon>Bacteroidota</taxon>
        <taxon>Bacteroidia</taxon>
        <taxon>Bacteroidales</taxon>
        <taxon>Odoribacteraceae</taxon>
        <taxon>Butyricimonas</taxon>
    </lineage>
</organism>
<evidence type="ECO:0000259" key="5">
    <source>
        <dbReference type="PROSITE" id="PS51352"/>
    </source>
</evidence>
<dbReference type="Proteomes" id="UP000654720">
    <property type="component" value="Chromosome"/>
</dbReference>
<keyword evidence="2" id="KW-0201">Cytochrome c-type biogenesis</keyword>
<evidence type="ECO:0000313" key="6">
    <source>
        <dbReference type="EMBL" id="QRO50958.1"/>
    </source>
</evidence>